<feature type="signal peptide" evidence="3">
    <location>
        <begin position="1"/>
        <end position="18"/>
    </location>
</feature>
<dbReference type="GO" id="GO:0030246">
    <property type="term" value="F:carbohydrate binding"/>
    <property type="evidence" value="ECO:0007669"/>
    <property type="project" value="TreeGrafter"/>
</dbReference>
<dbReference type="NCBIfam" id="NF040907">
    <property type="entry name" value="ChvE"/>
    <property type="match status" value="1"/>
</dbReference>
<sequence length="361" mass="39117">MKKMVSLLLVLVMTMLLAACGSTTSPTAADKGGKKKVGIAMPTKSSSRWIADGDNIVKQLQAKGYEVDLQYGEDNVENQVAQIENMITKGANVLVVASIDGEALSDVLQKAKDSHIPVIAYDRLIKKTPNVDYYATFDNFKVGVLQGQYIEEKLGLKEGKGPFNIEIFGGSPDDNNAYMFFDGAMSILKPYIDSGKLVVKSGQMDMKVCATLRWDGATAQTRMDNLLSKNYTSDKVDAVLSPYDGISIGVISSLKAVGYGSGSRPMPVITGQDAEIPSIKSIIKGEQSMTVFKDTRDLAKVTVAMVEAVLNGKTAETNDNKTYNNGVKVVPSYLLPPVAVDKTNYKKVLVDSGYYTEDKLQ</sequence>
<evidence type="ECO:0000313" key="5">
    <source>
        <dbReference type="EMBL" id="SHJ20996.1"/>
    </source>
</evidence>
<name>A0A1M6HFP2_9FIRM</name>
<dbReference type="EMBL" id="FQZD01000014">
    <property type="protein sequence ID" value="SHJ20996.1"/>
    <property type="molecule type" value="Genomic_DNA"/>
</dbReference>
<keyword evidence="6" id="KW-1185">Reference proteome</keyword>
<dbReference type="AlphaFoldDB" id="A0A1M6HFP2"/>
<dbReference type="CDD" id="cd19994">
    <property type="entry name" value="PBP1_ChvE"/>
    <property type="match status" value="1"/>
</dbReference>
<keyword evidence="2 3" id="KW-0732">Signal</keyword>
<evidence type="ECO:0000256" key="2">
    <source>
        <dbReference type="ARBA" id="ARBA00022729"/>
    </source>
</evidence>
<evidence type="ECO:0000256" key="3">
    <source>
        <dbReference type="SAM" id="SignalP"/>
    </source>
</evidence>
<dbReference type="InterPro" id="IPR025997">
    <property type="entry name" value="SBP_2_dom"/>
</dbReference>
<keyword evidence="5" id="KW-0813">Transport</keyword>
<keyword evidence="5" id="KW-0762">Sugar transport</keyword>
<comment type="subcellular location">
    <subcellularLocation>
        <location evidence="1">Cell envelope</location>
    </subcellularLocation>
</comment>
<reference evidence="5 6" key="1">
    <citation type="submission" date="2016-11" db="EMBL/GenBank/DDBJ databases">
        <authorList>
            <person name="Varghese N."/>
            <person name="Submissions S."/>
        </authorList>
    </citation>
    <scope>NUCLEOTIDE SEQUENCE [LARGE SCALE GENOMIC DNA]</scope>
    <source>
        <strain evidence="5 6">DSM 15287</strain>
    </source>
</reference>
<dbReference type="InterPro" id="IPR049784">
    <property type="entry name" value="ChvE-like"/>
</dbReference>
<dbReference type="PANTHER" id="PTHR30036">
    <property type="entry name" value="D-XYLOSE-BINDING PERIPLASMIC PROTEIN"/>
    <property type="match status" value="1"/>
</dbReference>
<dbReference type="OrthoDB" id="9769193at2"/>
<proteinExistence type="predicted"/>
<gene>
    <name evidence="5" type="ORF">SAMN02745170_01967</name>
</gene>
<dbReference type="GO" id="GO:0030288">
    <property type="term" value="C:outer membrane-bounded periplasmic space"/>
    <property type="evidence" value="ECO:0007669"/>
    <property type="project" value="TreeGrafter"/>
</dbReference>
<feature type="domain" description="Periplasmic binding protein" evidence="4">
    <location>
        <begin position="37"/>
        <end position="313"/>
    </location>
</feature>
<feature type="chain" id="PRO_5038835722" evidence="3">
    <location>
        <begin position="19"/>
        <end position="361"/>
    </location>
</feature>
<dbReference type="Gene3D" id="3.40.50.2300">
    <property type="match status" value="2"/>
</dbReference>
<dbReference type="Pfam" id="PF13407">
    <property type="entry name" value="Peripla_BP_4"/>
    <property type="match status" value="1"/>
</dbReference>
<accession>A0A1M6HFP2</accession>
<organism evidence="5 6">
    <name type="scientific">Propionispora hippei DSM 15287</name>
    <dbReference type="NCBI Taxonomy" id="1123003"/>
    <lineage>
        <taxon>Bacteria</taxon>
        <taxon>Bacillati</taxon>
        <taxon>Bacillota</taxon>
        <taxon>Negativicutes</taxon>
        <taxon>Selenomonadales</taxon>
        <taxon>Sporomusaceae</taxon>
        <taxon>Propionispora</taxon>
    </lineage>
</organism>
<dbReference type="RefSeq" id="WP_149734731.1">
    <property type="nucleotide sequence ID" value="NZ_FQZD01000014.1"/>
</dbReference>
<evidence type="ECO:0000313" key="6">
    <source>
        <dbReference type="Proteomes" id="UP000322917"/>
    </source>
</evidence>
<protein>
    <submittedName>
        <fullName evidence="5">Putative multiple sugar transport system substrate-binding protein</fullName>
    </submittedName>
</protein>
<dbReference type="InterPro" id="IPR050555">
    <property type="entry name" value="Bact_Solute-Bind_Prot2"/>
</dbReference>
<dbReference type="PROSITE" id="PS51257">
    <property type="entry name" value="PROKAR_LIPOPROTEIN"/>
    <property type="match status" value="1"/>
</dbReference>
<dbReference type="PANTHER" id="PTHR30036:SF1">
    <property type="entry name" value="D-XYLOSE-BINDING PERIPLASMIC PROTEIN"/>
    <property type="match status" value="1"/>
</dbReference>
<dbReference type="SUPFAM" id="SSF53822">
    <property type="entry name" value="Periplasmic binding protein-like I"/>
    <property type="match status" value="1"/>
</dbReference>
<evidence type="ECO:0000256" key="1">
    <source>
        <dbReference type="ARBA" id="ARBA00004196"/>
    </source>
</evidence>
<evidence type="ECO:0000259" key="4">
    <source>
        <dbReference type="Pfam" id="PF13407"/>
    </source>
</evidence>
<dbReference type="InterPro" id="IPR028082">
    <property type="entry name" value="Peripla_BP_I"/>
</dbReference>
<dbReference type="Proteomes" id="UP000322917">
    <property type="component" value="Unassembled WGS sequence"/>
</dbReference>